<dbReference type="STRING" id="872970.SAMN04488134_101419"/>
<gene>
    <name evidence="2" type="ORF">SAMN04488134_101419</name>
</gene>
<dbReference type="RefSeq" id="WP_091494261.1">
    <property type="nucleotide sequence ID" value="NZ_FODJ01000001.1"/>
</dbReference>
<reference evidence="2 3" key="1">
    <citation type="submission" date="2016-10" db="EMBL/GenBank/DDBJ databases">
        <authorList>
            <person name="de Groot N.N."/>
        </authorList>
    </citation>
    <scope>NUCLEOTIDE SEQUENCE [LARGE SCALE GENOMIC DNA]</scope>
    <source>
        <strain evidence="2 3">CGMCC 1.10434</strain>
    </source>
</reference>
<name>A0A1H8HRD9_9BACI</name>
<keyword evidence="3" id="KW-1185">Reference proteome</keyword>
<keyword evidence="2" id="KW-0966">Cell projection</keyword>
<keyword evidence="2" id="KW-0969">Cilium</keyword>
<sequence length="139" mass="16040">MTNKAFKVVLTCLIMITIIGLALVIFLLLNNNNADNDVITIDDQIEASYMTEAMNIDLSDNRYAQLQFRIITDSVDTRDEMEKRIFQFQNLLIKETVDMNSEELNSDLSAFETRLKDEMNVFMEDGEITDIFIVSKIIQ</sequence>
<keyword evidence="2" id="KW-0282">Flagellum</keyword>
<keyword evidence="1" id="KW-1133">Transmembrane helix</keyword>
<dbReference type="Proteomes" id="UP000199300">
    <property type="component" value="Unassembled WGS sequence"/>
</dbReference>
<keyword evidence="1" id="KW-0812">Transmembrane</keyword>
<dbReference type="EMBL" id="FODJ01000001">
    <property type="protein sequence ID" value="SEN58617.1"/>
    <property type="molecule type" value="Genomic_DNA"/>
</dbReference>
<organism evidence="2 3">
    <name type="scientific">Amphibacillus marinus</name>
    <dbReference type="NCBI Taxonomy" id="872970"/>
    <lineage>
        <taxon>Bacteria</taxon>
        <taxon>Bacillati</taxon>
        <taxon>Bacillota</taxon>
        <taxon>Bacilli</taxon>
        <taxon>Bacillales</taxon>
        <taxon>Bacillaceae</taxon>
        <taxon>Amphibacillus</taxon>
    </lineage>
</organism>
<feature type="transmembrane region" description="Helical" evidence="1">
    <location>
        <begin position="6"/>
        <end position="29"/>
    </location>
</feature>
<protein>
    <submittedName>
        <fullName evidence="2">Flagellar FliL protein</fullName>
    </submittedName>
</protein>
<evidence type="ECO:0000313" key="3">
    <source>
        <dbReference type="Proteomes" id="UP000199300"/>
    </source>
</evidence>
<evidence type="ECO:0000313" key="2">
    <source>
        <dbReference type="EMBL" id="SEN58617.1"/>
    </source>
</evidence>
<keyword evidence="1" id="KW-0472">Membrane</keyword>
<proteinExistence type="predicted"/>
<accession>A0A1H8HRD9</accession>
<dbReference type="AlphaFoldDB" id="A0A1H8HRD9"/>
<evidence type="ECO:0000256" key="1">
    <source>
        <dbReference type="SAM" id="Phobius"/>
    </source>
</evidence>
<dbReference type="OrthoDB" id="2381796at2"/>